<dbReference type="InterPro" id="IPR017593">
    <property type="entry name" value="Allantoinase"/>
</dbReference>
<dbReference type="GO" id="GO:0005737">
    <property type="term" value="C:cytoplasm"/>
    <property type="evidence" value="ECO:0007669"/>
    <property type="project" value="TreeGrafter"/>
</dbReference>
<accession>A0A8B8EMD7</accession>
<comment type="similarity">
    <text evidence="4">Belongs to the metallo-dependent hydrolases superfamily. Allantoinase family.</text>
</comment>
<reference evidence="12" key="1">
    <citation type="submission" date="2025-08" db="UniProtKB">
        <authorList>
            <consortium name="RefSeq"/>
        </authorList>
    </citation>
    <scope>IDENTIFICATION</scope>
    <source>
        <tissue evidence="12">Whole sample</tissue>
    </source>
</reference>
<keyword evidence="7" id="KW-0479">Metal-binding</keyword>
<keyword evidence="9" id="KW-0862">Zinc</keyword>
<dbReference type="Gene3D" id="3.20.20.140">
    <property type="entry name" value="Metal-dependent hydrolases"/>
    <property type="match status" value="1"/>
</dbReference>
<dbReference type="RefSeq" id="XP_022341048.1">
    <property type="nucleotide sequence ID" value="XM_022485340.1"/>
</dbReference>
<dbReference type="EC" id="3.5.2.5" evidence="6"/>
<dbReference type="Pfam" id="PF01979">
    <property type="entry name" value="Amidohydro_1"/>
    <property type="match status" value="1"/>
</dbReference>
<dbReference type="SUPFAM" id="SSF51556">
    <property type="entry name" value="Metallo-dependent hydrolases"/>
    <property type="match status" value="1"/>
</dbReference>
<dbReference type="GO" id="GO:0000256">
    <property type="term" value="P:allantoin catabolic process"/>
    <property type="evidence" value="ECO:0007669"/>
    <property type="project" value="UniProtKB-UniPathway"/>
</dbReference>
<dbReference type="InterPro" id="IPR006680">
    <property type="entry name" value="Amidohydro-rel"/>
</dbReference>
<comment type="catalytic activity">
    <reaction evidence="1">
        <text>(S)-allantoin + H2O = allantoate + H(+)</text>
        <dbReference type="Rhea" id="RHEA:17029"/>
        <dbReference type="ChEBI" id="CHEBI:15377"/>
        <dbReference type="ChEBI" id="CHEBI:15378"/>
        <dbReference type="ChEBI" id="CHEBI:15678"/>
        <dbReference type="ChEBI" id="CHEBI:17536"/>
        <dbReference type="EC" id="3.5.2.5"/>
    </reaction>
</comment>
<evidence type="ECO:0000256" key="9">
    <source>
        <dbReference type="ARBA" id="ARBA00022833"/>
    </source>
</evidence>
<dbReference type="UniPathway" id="UPA00395">
    <property type="reaction ID" value="UER00653"/>
</dbReference>
<dbReference type="GO" id="GO:0008270">
    <property type="term" value="F:zinc ion binding"/>
    <property type="evidence" value="ECO:0007669"/>
    <property type="project" value="InterPro"/>
</dbReference>
<dbReference type="PANTHER" id="PTHR43668:SF2">
    <property type="entry name" value="ALLANTOINASE"/>
    <property type="match status" value="1"/>
</dbReference>
<name>A0A8B8EMD7_CRAVI</name>
<dbReference type="AlphaFoldDB" id="A0A8B8EMD7"/>
<keyword evidence="8" id="KW-0378">Hydrolase</keyword>
<evidence type="ECO:0000256" key="3">
    <source>
        <dbReference type="ARBA" id="ARBA00004968"/>
    </source>
</evidence>
<dbReference type="InterPro" id="IPR032466">
    <property type="entry name" value="Metal_Hydrolase"/>
</dbReference>
<dbReference type="FunFam" id="3.20.20.140:FF:000032">
    <property type="entry name" value="Allantoinase Dal1"/>
    <property type="match status" value="1"/>
</dbReference>
<dbReference type="PROSITE" id="PS00482">
    <property type="entry name" value="DIHYDROOROTASE_1"/>
    <property type="match status" value="1"/>
</dbReference>
<comment type="cofactor">
    <cofactor evidence="2">
        <name>Zn(2+)</name>
        <dbReference type="ChEBI" id="CHEBI:29105"/>
    </cofactor>
</comment>
<evidence type="ECO:0000256" key="5">
    <source>
        <dbReference type="ARBA" id="ARBA00011881"/>
    </source>
</evidence>
<dbReference type="NCBIfam" id="TIGR03178">
    <property type="entry name" value="allantoinase"/>
    <property type="match status" value="1"/>
</dbReference>
<evidence type="ECO:0000256" key="6">
    <source>
        <dbReference type="ARBA" id="ARBA00012863"/>
    </source>
</evidence>
<dbReference type="InterPro" id="IPR002195">
    <property type="entry name" value="Dihydroorotase_CS"/>
</dbReference>
<evidence type="ECO:0000259" key="10">
    <source>
        <dbReference type="Pfam" id="PF01979"/>
    </source>
</evidence>
<dbReference type="InterPro" id="IPR011059">
    <property type="entry name" value="Metal-dep_hydrolase_composite"/>
</dbReference>
<comment type="subunit">
    <text evidence="5">Homotetramer.</text>
</comment>
<evidence type="ECO:0000256" key="2">
    <source>
        <dbReference type="ARBA" id="ARBA00001947"/>
    </source>
</evidence>
<dbReference type="GO" id="GO:0004038">
    <property type="term" value="F:allantoinase activity"/>
    <property type="evidence" value="ECO:0007669"/>
    <property type="project" value="UniProtKB-EC"/>
</dbReference>
<feature type="domain" description="Amidohydrolase-related" evidence="10">
    <location>
        <begin position="56"/>
        <end position="431"/>
    </location>
</feature>
<keyword evidence="11" id="KW-1185">Reference proteome</keyword>
<evidence type="ECO:0000256" key="8">
    <source>
        <dbReference type="ARBA" id="ARBA00022801"/>
    </source>
</evidence>
<evidence type="ECO:0000256" key="4">
    <source>
        <dbReference type="ARBA" id="ARBA00010368"/>
    </source>
</evidence>
<dbReference type="GO" id="GO:0006145">
    <property type="term" value="P:purine nucleobase catabolic process"/>
    <property type="evidence" value="ECO:0007669"/>
    <property type="project" value="TreeGrafter"/>
</dbReference>
<sequence>MMATEKTAYISKRVLVDGEVRPACIEVQNGQVCRVLTKGFDVKNYSKVQDVGNLLIMPGVVDAHVHVNEPGRTSWEGYTTATRAAAAGGITTIVDMPLNSIPSTTTLDAFRTKLDAAQNQCFVDVAFWGGIVPGNAGELKPMLNAGVIGFKCFLIHSGVDDFPHVERADLETALQTLQGTDATVLFHAEVDCACNGTKGNPEEYRTFLESRPAIMEEKAIELVCEMCLKYKVKCHIVHLSAASALPSIVAAKEKGAPLTVETCHHYLSLNAETVPNGNTLYKCCPPIREKRNQDLLWDGLKKGHIDMVVSDHSPCTPDLKLLDRGDFMVAWGGVASVQFGLSLFWTNCRNYGMDLFDMVRLMCENTAKLASISHRKGAIRPGYDADFVIWDPDVPFEVTEDRIYYKNKVSPYMGRTLQGRVYQTVVRGNTVYADDAGLNSSPQGGFVLKSQQDEKSKL</sequence>
<dbReference type="SUPFAM" id="SSF51338">
    <property type="entry name" value="Composite domain of metallo-dependent hydrolases"/>
    <property type="match status" value="1"/>
</dbReference>
<organism evidence="11 12">
    <name type="scientific">Crassostrea virginica</name>
    <name type="common">Eastern oyster</name>
    <dbReference type="NCBI Taxonomy" id="6565"/>
    <lineage>
        <taxon>Eukaryota</taxon>
        <taxon>Metazoa</taxon>
        <taxon>Spiralia</taxon>
        <taxon>Lophotrochozoa</taxon>
        <taxon>Mollusca</taxon>
        <taxon>Bivalvia</taxon>
        <taxon>Autobranchia</taxon>
        <taxon>Pteriomorphia</taxon>
        <taxon>Ostreida</taxon>
        <taxon>Ostreoidea</taxon>
        <taxon>Ostreidae</taxon>
        <taxon>Crassostrea</taxon>
    </lineage>
</organism>
<evidence type="ECO:0000313" key="11">
    <source>
        <dbReference type="Proteomes" id="UP000694844"/>
    </source>
</evidence>
<dbReference type="GO" id="GO:0050897">
    <property type="term" value="F:cobalt ion binding"/>
    <property type="evidence" value="ECO:0007669"/>
    <property type="project" value="InterPro"/>
</dbReference>
<evidence type="ECO:0000256" key="1">
    <source>
        <dbReference type="ARBA" id="ARBA00001756"/>
    </source>
</evidence>
<dbReference type="Proteomes" id="UP000694844">
    <property type="component" value="Chromosome 5"/>
</dbReference>
<proteinExistence type="inferred from homology"/>
<dbReference type="KEGG" id="cvn:111135359"/>
<gene>
    <name evidence="12" type="primary">LOC111135359</name>
</gene>
<comment type="pathway">
    <text evidence="3">Nitrogen metabolism; (S)-allantoin degradation; allantoate from (S)-allantoin: step 1/1.</text>
</comment>
<evidence type="ECO:0000256" key="7">
    <source>
        <dbReference type="ARBA" id="ARBA00022723"/>
    </source>
</evidence>
<dbReference type="OrthoDB" id="1924787at2759"/>
<evidence type="ECO:0000313" key="12">
    <source>
        <dbReference type="RefSeq" id="XP_022341048.1"/>
    </source>
</evidence>
<dbReference type="InterPro" id="IPR050138">
    <property type="entry name" value="DHOase/Allantoinase_Hydrolase"/>
</dbReference>
<protein>
    <recommendedName>
        <fullName evidence="6">allantoinase</fullName>
        <ecNumber evidence="6">3.5.2.5</ecNumber>
    </recommendedName>
</protein>
<dbReference type="PANTHER" id="PTHR43668">
    <property type="entry name" value="ALLANTOINASE"/>
    <property type="match status" value="1"/>
</dbReference>
<dbReference type="GeneID" id="111135359"/>